<dbReference type="SUPFAM" id="SSF50129">
    <property type="entry name" value="GroES-like"/>
    <property type="match status" value="1"/>
</dbReference>
<keyword evidence="2 4" id="KW-0862">Zinc</keyword>
<dbReference type="GO" id="GO:0008270">
    <property type="term" value="F:zinc ion binding"/>
    <property type="evidence" value="ECO:0007669"/>
    <property type="project" value="InterPro"/>
</dbReference>
<protein>
    <submittedName>
        <fullName evidence="6">Zn-dependent alcohol dehydrogenase</fullName>
    </submittedName>
</protein>
<evidence type="ECO:0000259" key="5">
    <source>
        <dbReference type="SMART" id="SM00829"/>
    </source>
</evidence>
<dbReference type="InterPro" id="IPR013149">
    <property type="entry name" value="ADH-like_C"/>
</dbReference>
<dbReference type="Gene3D" id="3.90.180.10">
    <property type="entry name" value="Medium-chain alcohol dehydrogenases, catalytic domain"/>
    <property type="match status" value="1"/>
</dbReference>
<dbReference type="InterPro" id="IPR050129">
    <property type="entry name" value="Zn_alcohol_dh"/>
</dbReference>
<dbReference type="GO" id="GO:0016491">
    <property type="term" value="F:oxidoreductase activity"/>
    <property type="evidence" value="ECO:0007669"/>
    <property type="project" value="UniProtKB-KW"/>
</dbReference>
<dbReference type="PROSITE" id="PS00059">
    <property type="entry name" value="ADH_ZINC"/>
    <property type="match status" value="1"/>
</dbReference>
<evidence type="ECO:0000313" key="7">
    <source>
        <dbReference type="Proteomes" id="UP000267430"/>
    </source>
</evidence>
<keyword evidence="3" id="KW-0560">Oxidoreductase</keyword>
<accession>A0A3S0U0F4</accession>
<dbReference type="PANTHER" id="PTHR43401">
    <property type="entry name" value="L-THREONINE 3-DEHYDROGENASE"/>
    <property type="match status" value="1"/>
</dbReference>
<dbReference type="SMART" id="SM00829">
    <property type="entry name" value="PKS_ER"/>
    <property type="match status" value="1"/>
</dbReference>
<comment type="caution">
    <text evidence="6">The sequence shown here is derived from an EMBL/GenBank/DDBJ whole genome shotgun (WGS) entry which is preliminary data.</text>
</comment>
<keyword evidence="1 4" id="KW-0479">Metal-binding</keyword>
<dbReference type="Proteomes" id="UP000267430">
    <property type="component" value="Unassembled WGS sequence"/>
</dbReference>
<dbReference type="RefSeq" id="WP_126865049.1">
    <property type="nucleotide sequence ID" value="NZ_JAUSTX010000007.1"/>
</dbReference>
<comment type="similarity">
    <text evidence="4">Belongs to the zinc-containing alcohol dehydrogenase family.</text>
</comment>
<organism evidence="6 7">
    <name type="scientific">Peribacillus cavernae</name>
    <dbReference type="NCBI Taxonomy" id="1674310"/>
    <lineage>
        <taxon>Bacteria</taxon>
        <taxon>Bacillati</taxon>
        <taxon>Bacillota</taxon>
        <taxon>Bacilli</taxon>
        <taxon>Bacillales</taxon>
        <taxon>Bacillaceae</taxon>
        <taxon>Peribacillus</taxon>
    </lineage>
</organism>
<evidence type="ECO:0000256" key="2">
    <source>
        <dbReference type="ARBA" id="ARBA00022833"/>
    </source>
</evidence>
<dbReference type="SUPFAM" id="SSF51735">
    <property type="entry name" value="NAD(P)-binding Rossmann-fold domains"/>
    <property type="match status" value="1"/>
</dbReference>
<dbReference type="InterPro" id="IPR013154">
    <property type="entry name" value="ADH-like_N"/>
</dbReference>
<dbReference type="InterPro" id="IPR020843">
    <property type="entry name" value="ER"/>
</dbReference>
<comment type="cofactor">
    <cofactor evidence="4">
        <name>Zn(2+)</name>
        <dbReference type="ChEBI" id="CHEBI:29105"/>
    </cofactor>
</comment>
<dbReference type="OrthoDB" id="9770238at2"/>
<dbReference type="AlphaFoldDB" id="A0A3S0U0F4"/>
<dbReference type="InterPro" id="IPR011032">
    <property type="entry name" value="GroES-like_sf"/>
</dbReference>
<dbReference type="Pfam" id="PF00107">
    <property type="entry name" value="ADH_zinc_N"/>
    <property type="match status" value="1"/>
</dbReference>
<evidence type="ECO:0000256" key="3">
    <source>
        <dbReference type="ARBA" id="ARBA00023002"/>
    </source>
</evidence>
<dbReference type="Pfam" id="PF08240">
    <property type="entry name" value="ADH_N"/>
    <property type="match status" value="1"/>
</dbReference>
<dbReference type="EMBL" id="RYZZ01000015">
    <property type="protein sequence ID" value="RUQ28625.1"/>
    <property type="molecule type" value="Genomic_DNA"/>
</dbReference>
<name>A0A3S0U0F4_9BACI</name>
<keyword evidence="7" id="KW-1185">Reference proteome</keyword>
<dbReference type="InterPro" id="IPR036291">
    <property type="entry name" value="NAD(P)-bd_dom_sf"/>
</dbReference>
<evidence type="ECO:0000313" key="6">
    <source>
        <dbReference type="EMBL" id="RUQ28625.1"/>
    </source>
</evidence>
<reference evidence="6 7" key="1">
    <citation type="submission" date="2018-12" db="EMBL/GenBank/DDBJ databases">
        <title>Bacillus chawlae sp. nov., Bacillus glennii sp. nov., and Bacillus saganii sp. nov. Isolated from the Vehicle Assembly Building at Kennedy Space Center where the Viking Spacecraft were Assembled.</title>
        <authorList>
            <person name="Seuylemezian A."/>
            <person name="Vaishampayan P."/>
        </authorList>
    </citation>
    <scope>NUCLEOTIDE SEQUENCE [LARGE SCALE GENOMIC DNA]</scope>
    <source>
        <strain evidence="6 7">L5</strain>
    </source>
</reference>
<evidence type="ECO:0000256" key="4">
    <source>
        <dbReference type="RuleBase" id="RU361277"/>
    </source>
</evidence>
<proteinExistence type="inferred from homology"/>
<gene>
    <name evidence="6" type="ORF">ELQ35_11965</name>
</gene>
<sequence>MKALMKTKPGFGNLHLLDIPEPVCDATGIKIKVRYSGICGTDMHIYHDSYKSYPPVVIGHEFSGEVVESGKNVKNINPGDIVMVLPSIAWTCKNCMYCKQGYYMFCSERRSIGSGVNGSFTEYVVVNKEMVYKVPSTISLQEAALAEPLACAVQAIEELTEFHAGDWVLLSGPGPIGLLCLSLLVRKGCNVIVTGTSQDLTRLNIAKELRAHTIVDVFTQDLQEIVDELTEGVGVDVGVECSGAPSAVNTSIKAIKKLGKYIQVGIIGSDIEMDMDSILYKQIQLYGSYAHSMQTWEKVKKILSTNTIDLKPIITDVVPLSEWERAFEIIESKECGKVLMYYDFEE</sequence>
<dbReference type="PANTHER" id="PTHR43401:SF2">
    <property type="entry name" value="L-THREONINE 3-DEHYDROGENASE"/>
    <property type="match status" value="1"/>
</dbReference>
<feature type="domain" description="Enoyl reductase (ER)" evidence="5">
    <location>
        <begin position="10"/>
        <end position="340"/>
    </location>
</feature>
<evidence type="ECO:0000256" key="1">
    <source>
        <dbReference type="ARBA" id="ARBA00022723"/>
    </source>
</evidence>
<dbReference type="InterPro" id="IPR002328">
    <property type="entry name" value="ADH_Zn_CS"/>
</dbReference>
<dbReference type="Gene3D" id="3.40.50.720">
    <property type="entry name" value="NAD(P)-binding Rossmann-like Domain"/>
    <property type="match status" value="1"/>
</dbReference>